<evidence type="ECO:0000259" key="1">
    <source>
        <dbReference type="PROSITE" id="PS50404"/>
    </source>
</evidence>
<protein>
    <submittedName>
        <fullName evidence="3">Glutathione S-transferase</fullName>
    </submittedName>
</protein>
<dbReference type="InterPro" id="IPR036249">
    <property type="entry name" value="Thioredoxin-like_sf"/>
</dbReference>
<dbReference type="Gene3D" id="1.20.1050.10">
    <property type="match status" value="1"/>
</dbReference>
<dbReference type="PANTHER" id="PTHR44051:SF2">
    <property type="entry name" value="HYPOTHETICAL GLUTATHIONE S-TRANSFERASE LIKE PROTEIN"/>
    <property type="match status" value="1"/>
</dbReference>
<keyword evidence="3" id="KW-0808">Transferase</keyword>
<evidence type="ECO:0000313" key="4">
    <source>
        <dbReference type="Proteomes" id="UP000199071"/>
    </source>
</evidence>
<sequence>MDNRYTLYSMEASGNCYKVRLLLHLLRLPFRLIETDPRQGATRTPDFLALNPNGRTPLLVLPDGRRLSESNAMLIHLAEGTAYLPADAYDRAVCYQWLFFEQYEHEPTIAVARSWMSVYPEKIGKATAEQLADWQTRGHRALAVMETRLATHDWFAGGAFSIADIALYSYTHVADEGGFDLTPYPGIRGWLGRVASHPGHVPLTWRPVE</sequence>
<accession>A0A1G6DTH7</accession>
<dbReference type="Gene3D" id="3.40.30.10">
    <property type="entry name" value="Glutaredoxin"/>
    <property type="match status" value="1"/>
</dbReference>
<evidence type="ECO:0000259" key="2">
    <source>
        <dbReference type="PROSITE" id="PS50405"/>
    </source>
</evidence>
<dbReference type="SUPFAM" id="SSF52833">
    <property type="entry name" value="Thioredoxin-like"/>
    <property type="match status" value="1"/>
</dbReference>
<dbReference type="OrthoDB" id="9810080at2"/>
<dbReference type="Proteomes" id="UP000199071">
    <property type="component" value="Unassembled WGS sequence"/>
</dbReference>
<dbReference type="EMBL" id="FMXQ01000008">
    <property type="protein sequence ID" value="SDB48449.1"/>
    <property type="molecule type" value="Genomic_DNA"/>
</dbReference>
<keyword evidence="4" id="KW-1185">Reference proteome</keyword>
<dbReference type="SFLD" id="SFLDG00358">
    <property type="entry name" value="Main_(cytGST)"/>
    <property type="match status" value="1"/>
</dbReference>
<evidence type="ECO:0000313" key="3">
    <source>
        <dbReference type="EMBL" id="SDB48449.1"/>
    </source>
</evidence>
<dbReference type="Pfam" id="PF13410">
    <property type="entry name" value="GST_C_2"/>
    <property type="match status" value="1"/>
</dbReference>
<feature type="domain" description="GST N-terminal" evidence="1">
    <location>
        <begin position="3"/>
        <end position="85"/>
    </location>
</feature>
<dbReference type="PANTHER" id="PTHR44051">
    <property type="entry name" value="GLUTATHIONE S-TRANSFERASE-RELATED"/>
    <property type="match status" value="1"/>
</dbReference>
<feature type="domain" description="GST C-terminal" evidence="2">
    <location>
        <begin position="87"/>
        <end position="209"/>
    </location>
</feature>
<dbReference type="PROSITE" id="PS50404">
    <property type="entry name" value="GST_NTER"/>
    <property type="match status" value="1"/>
</dbReference>
<dbReference type="SUPFAM" id="SSF47616">
    <property type="entry name" value="GST C-terminal domain-like"/>
    <property type="match status" value="1"/>
</dbReference>
<reference evidence="3 4" key="1">
    <citation type="submission" date="2016-10" db="EMBL/GenBank/DDBJ databases">
        <authorList>
            <person name="de Groot N.N."/>
        </authorList>
    </citation>
    <scope>NUCLEOTIDE SEQUENCE [LARGE SCALE GENOMIC DNA]</scope>
    <source>
        <strain evidence="3 4">ATCC 35022</strain>
    </source>
</reference>
<dbReference type="InterPro" id="IPR004045">
    <property type="entry name" value="Glutathione_S-Trfase_N"/>
</dbReference>
<dbReference type="InterPro" id="IPR036282">
    <property type="entry name" value="Glutathione-S-Trfase_C_sf"/>
</dbReference>
<dbReference type="SFLD" id="SFLDS00019">
    <property type="entry name" value="Glutathione_Transferase_(cytos"/>
    <property type="match status" value="1"/>
</dbReference>
<dbReference type="SFLD" id="SFLDG01151">
    <property type="entry name" value="Main.2:_Nu-like"/>
    <property type="match status" value="1"/>
</dbReference>
<gene>
    <name evidence="3" type="ORF">SAMN02982931_03748</name>
</gene>
<dbReference type="GO" id="GO:0016740">
    <property type="term" value="F:transferase activity"/>
    <property type="evidence" value="ECO:0007669"/>
    <property type="project" value="UniProtKB-KW"/>
</dbReference>
<dbReference type="STRING" id="665467.SAMN02982931_03748"/>
<name>A0A1G6DTH7_9HYPH</name>
<proteinExistence type="predicted"/>
<dbReference type="Pfam" id="PF13409">
    <property type="entry name" value="GST_N_2"/>
    <property type="match status" value="1"/>
</dbReference>
<dbReference type="InterPro" id="IPR010987">
    <property type="entry name" value="Glutathione-S-Trfase_C-like"/>
</dbReference>
<dbReference type="RefSeq" id="WP_090878956.1">
    <property type="nucleotide sequence ID" value="NZ_FMXQ01000008.1"/>
</dbReference>
<dbReference type="InterPro" id="IPR040079">
    <property type="entry name" value="Glutathione_S-Trfase"/>
</dbReference>
<dbReference type="PROSITE" id="PS50405">
    <property type="entry name" value="GST_CTER"/>
    <property type="match status" value="1"/>
</dbReference>
<organism evidence="3 4">
    <name type="scientific">Bauldia litoralis</name>
    <dbReference type="NCBI Taxonomy" id="665467"/>
    <lineage>
        <taxon>Bacteria</taxon>
        <taxon>Pseudomonadati</taxon>
        <taxon>Pseudomonadota</taxon>
        <taxon>Alphaproteobacteria</taxon>
        <taxon>Hyphomicrobiales</taxon>
        <taxon>Kaistiaceae</taxon>
        <taxon>Bauldia</taxon>
    </lineage>
</organism>
<dbReference type="AlphaFoldDB" id="A0A1G6DTH7"/>